<accession>A0A918JZ40</accession>
<evidence type="ECO:0000313" key="1">
    <source>
        <dbReference type="EMBL" id="GGX30860.1"/>
    </source>
</evidence>
<dbReference type="Proteomes" id="UP000601108">
    <property type="component" value="Unassembled WGS sequence"/>
</dbReference>
<dbReference type="AlphaFoldDB" id="A0A918JZ40"/>
<dbReference type="EMBL" id="BMWS01000030">
    <property type="protein sequence ID" value="GGX30860.1"/>
    <property type="molecule type" value="Genomic_DNA"/>
</dbReference>
<sequence>MNNEHNPIAQRINYLQSFWMQQRLLKPKARFIRWLVDEPDVPLVNGFYKLESSPYGKIEETLVVMFTDFESETSFSYALAKDWLAVYKTESEKHPELQWVDYQSLDRDFELLDPENNVLANLFLVELLTKFKAYEGKSAPLYIGVNPRKITDHAALCSWICTLIEQLPENIGFVVTDYKKNNFFESVFTNEEAFFEKQTIRLKNQDIQGAYTKLMTQGNPNDPQVAFRKCMVKMGEAASKNNQDNLIKWGEKGLHITKQTTDLPFWASAHLIYAGYLFGFKDTERITNLLDKGIQIGKKQPEDKALLGVTLQLYSYKAAYYSFINKKEEGLEWFIKQATLARENEESIVAITAYKNAFLLAEQSSMISEVKDTIPIAFKYGYAIEDSLLKITEFAYIAFHYVKLLREEKETPDLKEELKTIDTRMTLLFGDTWETQFASLRKQIKNKELAS</sequence>
<dbReference type="RefSeq" id="WP_027413364.1">
    <property type="nucleotide sequence ID" value="NZ_BMWS01000030.1"/>
</dbReference>
<protein>
    <submittedName>
        <fullName evidence="1">Uncharacterized protein</fullName>
    </submittedName>
</protein>
<comment type="caution">
    <text evidence="1">The sequence shown here is derived from an EMBL/GenBank/DDBJ whole genome shotgun (WGS) entry which is preliminary data.</text>
</comment>
<proteinExistence type="predicted"/>
<keyword evidence="2" id="KW-1185">Reference proteome</keyword>
<reference evidence="1 2" key="1">
    <citation type="journal article" date="2014" name="Int. J. Syst. Evol. Microbiol.">
        <title>Complete genome sequence of Corynebacterium casei LMG S-19264T (=DSM 44701T), isolated from a smear-ripened cheese.</title>
        <authorList>
            <consortium name="US DOE Joint Genome Institute (JGI-PGF)"/>
            <person name="Walter F."/>
            <person name="Albersmeier A."/>
            <person name="Kalinowski J."/>
            <person name="Ruckert C."/>
        </authorList>
    </citation>
    <scope>NUCLEOTIDE SEQUENCE [LARGE SCALE GENOMIC DNA]</scope>
    <source>
        <strain evidence="1 2">KCTC 12285</strain>
    </source>
</reference>
<organism evidence="1 2">
    <name type="scientific">Aquimarina muelleri</name>
    <dbReference type="NCBI Taxonomy" id="279356"/>
    <lineage>
        <taxon>Bacteria</taxon>
        <taxon>Pseudomonadati</taxon>
        <taxon>Bacteroidota</taxon>
        <taxon>Flavobacteriia</taxon>
        <taxon>Flavobacteriales</taxon>
        <taxon>Flavobacteriaceae</taxon>
        <taxon>Aquimarina</taxon>
    </lineage>
</organism>
<name>A0A918JZ40_9FLAO</name>
<evidence type="ECO:0000313" key="2">
    <source>
        <dbReference type="Proteomes" id="UP000601108"/>
    </source>
</evidence>
<gene>
    <name evidence="1" type="ORF">GCM10007384_34980</name>
</gene>